<sequence length="118" mass="12743">MLACLSMSPVSLPTMISSTPSKSPLLPPLLNRTFSTCTSGTSTSPFRQFTILSSLCCGVTLKTLSSRMSKLFTTVLLVLNLGGTLERSRTWRGTISRCWLRSGGIFTTMSPSTTSQRA</sequence>
<organism evidence="1">
    <name type="scientific">Opuntia streptacantha</name>
    <name type="common">Prickly pear cactus</name>
    <name type="synonym">Opuntia cardona</name>
    <dbReference type="NCBI Taxonomy" id="393608"/>
    <lineage>
        <taxon>Eukaryota</taxon>
        <taxon>Viridiplantae</taxon>
        <taxon>Streptophyta</taxon>
        <taxon>Embryophyta</taxon>
        <taxon>Tracheophyta</taxon>
        <taxon>Spermatophyta</taxon>
        <taxon>Magnoliopsida</taxon>
        <taxon>eudicotyledons</taxon>
        <taxon>Gunneridae</taxon>
        <taxon>Pentapetalae</taxon>
        <taxon>Caryophyllales</taxon>
        <taxon>Cactineae</taxon>
        <taxon>Cactaceae</taxon>
        <taxon>Opuntioideae</taxon>
        <taxon>Opuntia</taxon>
    </lineage>
</organism>
<reference evidence="1" key="2">
    <citation type="submission" date="2020-07" db="EMBL/GenBank/DDBJ databases">
        <authorList>
            <person name="Vera ALvarez R."/>
            <person name="Arias-Moreno D.M."/>
            <person name="Jimenez-Jacinto V."/>
            <person name="Jimenez-Bremont J.F."/>
            <person name="Swaminathan K."/>
            <person name="Moose S.P."/>
            <person name="Guerrero-Gonzalez M.L."/>
            <person name="Marino-Ramirez L."/>
            <person name="Landsman D."/>
            <person name="Rodriguez-Kessler M."/>
            <person name="Delgado-Sanchez P."/>
        </authorList>
    </citation>
    <scope>NUCLEOTIDE SEQUENCE</scope>
    <source>
        <tissue evidence="1">Cladode</tissue>
    </source>
</reference>
<proteinExistence type="predicted"/>
<dbReference type="EMBL" id="GISG01094547">
    <property type="protein sequence ID" value="MBA4635283.1"/>
    <property type="molecule type" value="Transcribed_RNA"/>
</dbReference>
<name>A0A7C9D9V4_OPUST</name>
<reference evidence="1" key="1">
    <citation type="journal article" date="2013" name="J. Plant Res.">
        <title>Effect of fungi and light on seed germination of three Opuntia species from semiarid lands of central Mexico.</title>
        <authorList>
            <person name="Delgado-Sanchez P."/>
            <person name="Jimenez-Bremont J.F."/>
            <person name="Guerrero-Gonzalez Mde L."/>
            <person name="Flores J."/>
        </authorList>
    </citation>
    <scope>NUCLEOTIDE SEQUENCE</scope>
    <source>
        <tissue evidence="1">Cladode</tissue>
    </source>
</reference>
<accession>A0A7C9D9V4</accession>
<protein>
    <submittedName>
        <fullName evidence="1">Uncharacterized protein</fullName>
    </submittedName>
</protein>
<dbReference type="AlphaFoldDB" id="A0A7C9D9V4"/>
<evidence type="ECO:0000313" key="1">
    <source>
        <dbReference type="EMBL" id="MBA4635283.1"/>
    </source>
</evidence>